<protein>
    <submittedName>
        <fullName evidence="1">Uncharacterized protein</fullName>
    </submittedName>
</protein>
<accession>A0A8K1CM23</accession>
<sequence length="114" mass="13091">MYRRKKTRSDQTELDINEMIRSLETSAEDPFLVVVSTQQIQVTVLDDTGVMRLDVSRDPIPLTYDLSTIQRLLAKVCEMNPNQDTFAGIQVSQLKLYPKGKLTNEKPLEYSGRR</sequence>
<dbReference type="Proteomes" id="UP000794436">
    <property type="component" value="Unassembled WGS sequence"/>
</dbReference>
<comment type="caution">
    <text evidence="1">The sequence shown here is derived from an EMBL/GenBank/DDBJ whole genome shotgun (WGS) entry which is preliminary data.</text>
</comment>
<organism evidence="1 2">
    <name type="scientific">Pythium oligandrum</name>
    <name type="common">Mycoparasitic fungus</name>
    <dbReference type="NCBI Taxonomy" id="41045"/>
    <lineage>
        <taxon>Eukaryota</taxon>
        <taxon>Sar</taxon>
        <taxon>Stramenopiles</taxon>
        <taxon>Oomycota</taxon>
        <taxon>Peronosporomycetes</taxon>
        <taxon>Pythiales</taxon>
        <taxon>Pythiaceae</taxon>
        <taxon>Pythium</taxon>
    </lineage>
</organism>
<keyword evidence="2" id="KW-1185">Reference proteome</keyword>
<gene>
    <name evidence="1" type="ORF">Poli38472_003891</name>
</gene>
<evidence type="ECO:0000313" key="2">
    <source>
        <dbReference type="Proteomes" id="UP000794436"/>
    </source>
</evidence>
<proteinExistence type="predicted"/>
<reference evidence="1" key="1">
    <citation type="submission" date="2019-03" db="EMBL/GenBank/DDBJ databases">
        <title>Long read genome sequence of the mycoparasitic Pythium oligandrum ATCC 38472 isolated from sugarbeet rhizosphere.</title>
        <authorList>
            <person name="Gaulin E."/>
        </authorList>
    </citation>
    <scope>NUCLEOTIDE SEQUENCE</scope>
    <source>
        <strain evidence="1">ATCC 38472_TT</strain>
    </source>
</reference>
<dbReference type="EMBL" id="SPLM01000036">
    <property type="protein sequence ID" value="TMW66126.1"/>
    <property type="molecule type" value="Genomic_DNA"/>
</dbReference>
<dbReference type="AlphaFoldDB" id="A0A8K1CM23"/>
<name>A0A8K1CM23_PYTOL</name>
<evidence type="ECO:0000313" key="1">
    <source>
        <dbReference type="EMBL" id="TMW66126.1"/>
    </source>
</evidence>